<evidence type="ECO:0000313" key="3">
    <source>
        <dbReference type="EnsemblMetazoa" id="XP_038069498.1"/>
    </source>
</evidence>
<dbReference type="RefSeq" id="XP_038069497.1">
    <property type="nucleotide sequence ID" value="XM_038213569.1"/>
</dbReference>
<dbReference type="EnsemblMetazoa" id="XM_038213571.1">
    <property type="protein sequence ID" value="XP_038069499.1"/>
    <property type="gene ID" value="LOC119738656"/>
</dbReference>
<keyword evidence="1" id="KW-0732">Signal</keyword>
<keyword evidence="4" id="KW-1185">Reference proteome</keyword>
<feature type="signal peptide" evidence="1">
    <location>
        <begin position="1"/>
        <end position="25"/>
    </location>
</feature>
<evidence type="ECO:0000259" key="2">
    <source>
        <dbReference type="Pfam" id="PF12248"/>
    </source>
</evidence>
<dbReference type="RefSeq" id="XP_038069499.1">
    <property type="nucleotide sequence ID" value="XM_038213571.1"/>
</dbReference>
<reference evidence="3" key="1">
    <citation type="submission" date="2022-11" db="UniProtKB">
        <authorList>
            <consortium name="EnsemblMetazoa"/>
        </authorList>
    </citation>
    <scope>IDENTIFICATION</scope>
</reference>
<feature type="domain" description="Farnesoic acid O-methyl transferase" evidence="2">
    <location>
        <begin position="93"/>
        <end position="216"/>
    </location>
</feature>
<protein>
    <recommendedName>
        <fullName evidence="2">Farnesoic acid O-methyl transferase domain-containing protein</fullName>
    </recommendedName>
</protein>
<proteinExistence type="predicted"/>
<name>A0A914B0R2_PATMI</name>
<dbReference type="InterPro" id="IPR022041">
    <property type="entry name" value="Methyltransf_FA"/>
</dbReference>
<dbReference type="PANTHER" id="PTHR36695">
    <property type="entry name" value="AGAP008648-PA"/>
    <property type="match status" value="1"/>
</dbReference>
<dbReference type="Proteomes" id="UP000887568">
    <property type="component" value="Unplaced"/>
</dbReference>
<dbReference type="PANTHER" id="PTHR36695:SF12">
    <property type="entry name" value="AGAP008648-PA"/>
    <property type="match status" value="1"/>
</dbReference>
<accession>A0A914B0R2</accession>
<evidence type="ECO:0000313" key="4">
    <source>
        <dbReference type="Proteomes" id="UP000887568"/>
    </source>
</evidence>
<dbReference type="EnsemblMetazoa" id="XM_038213569.1">
    <property type="protein sequence ID" value="XP_038069497.1"/>
    <property type="gene ID" value="LOC119738656"/>
</dbReference>
<dbReference type="RefSeq" id="XP_038069498.1">
    <property type="nucleotide sequence ID" value="XM_038213570.1"/>
</dbReference>
<dbReference type="OrthoDB" id="6058372at2759"/>
<dbReference type="Pfam" id="PF12248">
    <property type="entry name" value="Methyltransf_FA"/>
    <property type="match status" value="1"/>
</dbReference>
<organism evidence="3 4">
    <name type="scientific">Patiria miniata</name>
    <name type="common">Bat star</name>
    <name type="synonym">Asterina miniata</name>
    <dbReference type="NCBI Taxonomy" id="46514"/>
    <lineage>
        <taxon>Eukaryota</taxon>
        <taxon>Metazoa</taxon>
        <taxon>Echinodermata</taxon>
        <taxon>Eleutherozoa</taxon>
        <taxon>Asterozoa</taxon>
        <taxon>Asteroidea</taxon>
        <taxon>Valvatacea</taxon>
        <taxon>Valvatida</taxon>
        <taxon>Asterinidae</taxon>
        <taxon>Patiria</taxon>
    </lineage>
</organism>
<dbReference type="AlphaFoldDB" id="A0A914B0R2"/>
<sequence>MQRSACLPAALLLPGLLYSLTVCRGEMCGTTTRASAGDDLAELRSKAFAAFRAHCRPKTKPKTGGDLQFCSVFTEAKLPRTFKFLLEPFSTPFRLDFDVKIKQGASIALAEHNTDESVFAEINIGGRVNTKANVRPCYLICLDIVATHEEQGLVNASEYRPFWIDYKGGVVRIGKGGQEAAFVEWDAGAYHQRVPTRVHFGVSSWGNAEGYWKLHQKCA</sequence>
<dbReference type="GeneID" id="119738656"/>
<feature type="chain" id="PRO_5038324108" description="Farnesoic acid O-methyl transferase domain-containing protein" evidence="1">
    <location>
        <begin position="26"/>
        <end position="219"/>
    </location>
</feature>
<evidence type="ECO:0000256" key="1">
    <source>
        <dbReference type="SAM" id="SignalP"/>
    </source>
</evidence>
<dbReference type="EnsemblMetazoa" id="XM_038213570.1">
    <property type="protein sequence ID" value="XP_038069498.1"/>
    <property type="gene ID" value="LOC119738656"/>
</dbReference>